<organism evidence="1 2">
    <name type="scientific">Coptis chinensis</name>
    <dbReference type="NCBI Taxonomy" id="261450"/>
    <lineage>
        <taxon>Eukaryota</taxon>
        <taxon>Viridiplantae</taxon>
        <taxon>Streptophyta</taxon>
        <taxon>Embryophyta</taxon>
        <taxon>Tracheophyta</taxon>
        <taxon>Spermatophyta</taxon>
        <taxon>Magnoliopsida</taxon>
        <taxon>Ranunculales</taxon>
        <taxon>Ranunculaceae</taxon>
        <taxon>Coptidoideae</taxon>
        <taxon>Coptis</taxon>
    </lineage>
</organism>
<dbReference type="EMBL" id="JADFTS010000002">
    <property type="protein sequence ID" value="KAF9622478.1"/>
    <property type="molecule type" value="Genomic_DNA"/>
</dbReference>
<accession>A0A835M7E4</accession>
<dbReference type="Proteomes" id="UP000631114">
    <property type="component" value="Unassembled WGS sequence"/>
</dbReference>
<keyword evidence="2" id="KW-1185">Reference proteome</keyword>
<evidence type="ECO:0000313" key="2">
    <source>
        <dbReference type="Proteomes" id="UP000631114"/>
    </source>
</evidence>
<proteinExistence type="predicted"/>
<comment type="caution">
    <text evidence="1">The sequence shown here is derived from an EMBL/GenBank/DDBJ whole genome shotgun (WGS) entry which is preliminary data.</text>
</comment>
<reference evidence="1 2" key="1">
    <citation type="submission" date="2020-10" db="EMBL/GenBank/DDBJ databases">
        <title>The Coptis chinensis genome and diversification of protoberbering-type alkaloids.</title>
        <authorList>
            <person name="Wang B."/>
            <person name="Shu S."/>
            <person name="Song C."/>
            <person name="Liu Y."/>
        </authorList>
    </citation>
    <scope>NUCLEOTIDE SEQUENCE [LARGE SCALE GENOMIC DNA]</scope>
    <source>
        <strain evidence="1">HL-2020</strain>
        <tissue evidence="1">Leaf</tissue>
    </source>
</reference>
<gene>
    <name evidence="1" type="ORF">IFM89_031882</name>
</gene>
<sequence length="142" mass="15782">MLLYIRMTMALVPLKSIARKWKKDGSALIQDLWKTDLKLSSYFKNRKKILYDGGTASFSFFVRSELESRSNQSQSGWILSWKSRELGFSVFRKSDGDVVGVYIGGIGVDTCYVAESQAIAHSIAKAIEMSRPANVDGSSASK</sequence>
<name>A0A835M7E4_9MAGN</name>
<protein>
    <submittedName>
        <fullName evidence="1">Uncharacterized protein</fullName>
    </submittedName>
</protein>
<dbReference type="AlphaFoldDB" id="A0A835M7E4"/>
<evidence type="ECO:0000313" key="1">
    <source>
        <dbReference type="EMBL" id="KAF9622478.1"/>
    </source>
</evidence>